<dbReference type="InterPro" id="IPR000086">
    <property type="entry name" value="NUDIX_hydrolase_dom"/>
</dbReference>
<dbReference type="Gene3D" id="1.25.40.20">
    <property type="entry name" value="Ankyrin repeat-containing domain"/>
    <property type="match status" value="1"/>
</dbReference>
<dbReference type="SUPFAM" id="SSF48403">
    <property type="entry name" value="Ankyrin repeat"/>
    <property type="match status" value="1"/>
</dbReference>
<evidence type="ECO:0000256" key="21">
    <source>
        <dbReference type="ARBA" id="ARBA00049196"/>
    </source>
</evidence>
<keyword evidence="27" id="KW-1185">Reference proteome</keyword>
<dbReference type="Pfam" id="PF12796">
    <property type="entry name" value="Ank_2"/>
    <property type="match status" value="1"/>
</dbReference>
<dbReference type="InterPro" id="IPR015797">
    <property type="entry name" value="NUDIX_hydrolase-like_dom_sf"/>
</dbReference>
<keyword evidence="11" id="KW-1133">Transmembrane helix</keyword>
<sequence length="943" mass="106341">MAAPCRELKHTPHHLQLSWPPTPHQLPAFHAPHNSPDGISSSIRLWIYNQALTHCLNLTGVEDHVKNFRPQCLVLTGYPNSRPALLQLVHSFTKNVGLMVCGHVKTVSRRTNFKELAQDHARCQRWLSEKRIKAFYTPVYSDNLRHGAQFLLQAVGLGRLKPNTLVMGFKNNWSDGDMRDVEIYINTIHDAFDLQFGVVILRLQEGLDISHIQGQDELLSSHEKPPVGSKEVVISVSLAKDSDSDSCPSKTTSNQSSPLIMRETKSPLSLTDQRLLESSQQFKKKQGKGTIDVWWLFDDGGLTLLIPYLLTNRSKWGDCRIRVFIGGKINRIDHDRRVMATLLSRFRIDFSDINVLGDINTKPKKHNKLTFKELIEPYRLKEDDMEQEAAERLKAQEPWRITDNELELYKAKTNRQIRLNELLKEHSSTAKLIVMSMPLARKGTVSSALYMCWMETLSKDLPPLLLTKCNRTETELNRSRMTSLHLSVKEEMVEKFLDAAARGHVSEVSTLLSHVPSLINQTGYSGWTALMLAARNGHYSVVETLLSHGCDKFSVNSSSQTAYDIAKFWGHTHISNLLGRTDDSCRRVLPGSDLGQQENYFSRETLDRLSGKRTDKVWLEAKQSDPHTVYLVFSNLSPMVSSSQEDDSTGGETKLCRFRYEAVEDLLQKPATVLIFLGVEKRKKPSSSSSSSSSSQTEEGVQEPPAWFALSTDEDAAELLKRCREKNCSFPKSANRDLLKLSEDEAGVVAQARSVLAWHSRYSFCPTCGNSTKLEEGGYKRSCLNSDCRSLQGVHNTCYPRVDPVVIMLVIHPDGNQCLLGRKKIFPVGMFSCLAGFIEPGESIEDAVRREVEEESGVKVGPVQYVSCQPWPMPSNLMIGCLAVAMSTEIRVDENEIEEARWFPRQQVTDSLFRGVRAALTVPPRQTIAHQLIRHWIGMNSNL</sequence>
<reference evidence="26" key="1">
    <citation type="submission" date="2022-08" db="EMBL/GenBank/DDBJ databases">
        <title>Genome sequencing of akame (Lates japonicus).</title>
        <authorList>
            <person name="Hashiguchi Y."/>
            <person name="Takahashi H."/>
        </authorList>
    </citation>
    <scope>NUCLEOTIDE SEQUENCE</scope>
    <source>
        <strain evidence="26">Kochi</strain>
    </source>
</reference>
<keyword evidence="12" id="KW-0520">NAD</keyword>
<evidence type="ECO:0000256" key="10">
    <source>
        <dbReference type="ARBA" id="ARBA00022857"/>
    </source>
</evidence>
<keyword evidence="13" id="KW-0472">Membrane</keyword>
<dbReference type="Pfam" id="PF00293">
    <property type="entry name" value="NUDIX"/>
    <property type="match status" value="1"/>
</dbReference>
<evidence type="ECO:0000256" key="1">
    <source>
        <dbReference type="ARBA" id="ARBA00001946"/>
    </source>
</evidence>
<dbReference type="EC" id="3.6.1.22" evidence="5"/>
<feature type="compositionally biased region" description="Polar residues" evidence="24">
    <location>
        <begin position="245"/>
        <end position="258"/>
    </location>
</feature>
<evidence type="ECO:0000256" key="3">
    <source>
        <dbReference type="ARBA" id="ARBA00004275"/>
    </source>
</evidence>
<evidence type="ECO:0000256" key="18">
    <source>
        <dbReference type="ARBA" id="ARBA00045837"/>
    </source>
</evidence>
<dbReference type="InterPro" id="IPR020084">
    <property type="entry name" value="NUDIX_hydrolase_CS"/>
</dbReference>
<proteinExistence type="predicted"/>
<evidence type="ECO:0000256" key="4">
    <source>
        <dbReference type="ARBA" id="ARBA00004463"/>
    </source>
</evidence>
<dbReference type="PANTHER" id="PTHR11827">
    <property type="entry name" value="SOLUTE CARRIER FAMILY 12, CATION COTRANSPORTERS"/>
    <property type="match status" value="1"/>
</dbReference>
<evidence type="ECO:0000256" key="11">
    <source>
        <dbReference type="ARBA" id="ARBA00022989"/>
    </source>
</evidence>
<evidence type="ECO:0000313" key="26">
    <source>
        <dbReference type="EMBL" id="GLD61388.1"/>
    </source>
</evidence>
<evidence type="ECO:0000256" key="14">
    <source>
        <dbReference type="ARBA" id="ARBA00023140"/>
    </source>
</evidence>
<feature type="region of interest" description="Disordered" evidence="24">
    <location>
        <begin position="239"/>
        <end position="259"/>
    </location>
</feature>
<feature type="domain" description="Nudix hydrolase" evidence="25">
    <location>
        <begin position="800"/>
        <end position="926"/>
    </location>
</feature>
<comment type="caution">
    <text evidence="26">The sequence shown here is derived from an EMBL/GenBank/DDBJ whole genome shotgun (WGS) entry which is preliminary data.</text>
</comment>
<dbReference type="PROSITE" id="PS00893">
    <property type="entry name" value="NUDIX_BOX"/>
    <property type="match status" value="1"/>
</dbReference>
<comment type="subcellular location">
    <subcellularLocation>
        <location evidence="4">Cytoplasmic granule</location>
    </subcellularLocation>
    <subcellularLocation>
        <location evidence="2">Membrane</location>
        <topology evidence="2">Multi-pass membrane protein</topology>
    </subcellularLocation>
    <subcellularLocation>
        <location evidence="3">Peroxisome</location>
    </subcellularLocation>
</comment>
<keyword evidence="6" id="KW-0812">Transmembrane</keyword>
<dbReference type="PROSITE" id="PS51462">
    <property type="entry name" value="NUDIX"/>
    <property type="match status" value="1"/>
</dbReference>
<evidence type="ECO:0000256" key="5">
    <source>
        <dbReference type="ARBA" id="ARBA00012381"/>
    </source>
</evidence>
<feature type="region of interest" description="Disordered" evidence="24">
    <location>
        <begin position="683"/>
        <end position="707"/>
    </location>
</feature>
<comment type="catalytic activity">
    <reaction evidence="22">
        <text>NADH + H2O = reduced beta-nicotinamide D-ribonucleotide + AMP + 2 H(+)</text>
        <dbReference type="Rhea" id="RHEA:48868"/>
        <dbReference type="ChEBI" id="CHEBI:15377"/>
        <dbReference type="ChEBI" id="CHEBI:15378"/>
        <dbReference type="ChEBI" id="CHEBI:57945"/>
        <dbReference type="ChEBI" id="CHEBI:90832"/>
        <dbReference type="ChEBI" id="CHEBI:456215"/>
        <dbReference type="EC" id="3.6.1.22"/>
    </reaction>
    <physiologicalReaction direction="left-to-right" evidence="22">
        <dbReference type="Rhea" id="RHEA:48869"/>
    </physiologicalReaction>
</comment>
<accession>A0AAD3MW96</accession>
<evidence type="ECO:0000256" key="19">
    <source>
        <dbReference type="ARBA" id="ARBA00046702"/>
    </source>
</evidence>
<evidence type="ECO:0000256" key="16">
    <source>
        <dbReference type="ARBA" id="ARBA00030313"/>
    </source>
</evidence>
<dbReference type="InterPro" id="IPR004842">
    <property type="entry name" value="SLC12A_fam"/>
</dbReference>
<gene>
    <name evidence="26" type="ORF">AKAME5_001319800</name>
</gene>
<keyword evidence="10" id="KW-0521">NADP</keyword>
<dbReference type="InterPro" id="IPR015376">
    <property type="entry name" value="Znr_NADH_PPase"/>
</dbReference>
<evidence type="ECO:0000313" key="27">
    <source>
        <dbReference type="Proteomes" id="UP001279410"/>
    </source>
</evidence>
<evidence type="ECO:0000256" key="8">
    <source>
        <dbReference type="ARBA" id="ARBA00022801"/>
    </source>
</evidence>
<comment type="catalytic activity">
    <reaction evidence="20">
        <text>NADPH + H2O = reduced beta-nicotinamide D-ribonucleotide + adenosine 2',5'-bisphosphate + 2 H(+)</text>
        <dbReference type="Rhea" id="RHEA:60820"/>
        <dbReference type="ChEBI" id="CHEBI:15377"/>
        <dbReference type="ChEBI" id="CHEBI:15378"/>
        <dbReference type="ChEBI" id="CHEBI:57783"/>
        <dbReference type="ChEBI" id="CHEBI:90832"/>
        <dbReference type="ChEBI" id="CHEBI:194156"/>
    </reaction>
    <physiologicalReaction direction="left-to-right" evidence="20">
        <dbReference type="Rhea" id="RHEA:60821"/>
    </physiologicalReaction>
</comment>
<evidence type="ECO:0000256" key="24">
    <source>
        <dbReference type="SAM" id="MobiDB-lite"/>
    </source>
</evidence>
<dbReference type="GO" id="GO:1990573">
    <property type="term" value="P:potassium ion import across plasma membrane"/>
    <property type="evidence" value="ECO:0007669"/>
    <property type="project" value="TreeGrafter"/>
</dbReference>
<dbReference type="Gene3D" id="3.90.79.10">
    <property type="entry name" value="Nucleoside Triphosphate Pyrophosphohydrolase"/>
    <property type="match status" value="1"/>
</dbReference>
<dbReference type="FunFam" id="3.90.79.10:FF:000023">
    <property type="entry name" value="Peroxisomal NADH pyrophosphatase NUDT12"/>
    <property type="match status" value="1"/>
</dbReference>
<dbReference type="PANTHER" id="PTHR11827:SF106">
    <property type="entry name" value="SOLUTE CARRIER FAMILY 12 MEMBER 2-LIKE"/>
    <property type="match status" value="1"/>
</dbReference>
<dbReference type="FunFam" id="1.25.40.20:FF:000167">
    <property type="entry name" value="peroxisomal NADH pyrophosphatase NUDT12"/>
    <property type="match status" value="1"/>
</dbReference>
<name>A0AAD3MW96_LATJO</name>
<evidence type="ECO:0000256" key="23">
    <source>
        <dbReference type="PROSITE-ProRule" id="PRU00023"/>
    </source>
</evidence>
<evidence type="ECO:0000256" key="15">
    <source>
        <dbReference type="ARBA" id="ARBA00023869"/>
    </source>
</evidence>
<dbReference type="CDD" id="cd03429">
    <property type="entry name" value="NUDIX_NADH_pyrophosphatase_Nudt13"/>
    <property type="match status" value="1"/>
</dbReference>
<dbReference type="EMBL" id="BRZM01000045">
    <property type="protein sequence ID" value="GLD61388.1"/>
    <property type="molecule type" value="Genomic_DNA"/>
</dbReference>
<evidence type="ECO:0000256" key="17">
    <source>
        <dbReference type="ARBA" id="ARBA00031178"/>
    </source>
</evidence>
<dbReference type="PROSITE" id="PS50088">
    <property type="entry name" value="ANK_REPEAT"/>
    <property type="match status" value="1"/>
</dbReference>
<organism evidence="26 27">
    <name type="scientific">Lates japonicus</name>
    <name type="common">Japanese lates</name>
    <dbReference type="NCBI Taxonomy" id="270547"/>
    <lineage>
        <taxon>Eukaryota</taxon>
        <taxon>Metazoa</taxon>
        <taxon>Chordata</taxon>
        <taxon>Craniata</taxon>
        <taxon>Vertebrata</taxon>
        <taxon>Euteleostomi</taxon>
        <taxon>Actinopterygii</taxon>
        <taxon>Neopterygii</taxon>
        <taxon>Teleostei</taxon>
        <taxon>Neoteleostei</taxon>
        <taxon>Acanthomorphata</taxon>
        <taxon>Carangaria</taxon>
        <taxon>Carangaria incertae sedis</taxon>
        <taxon>Centropomidae</taxon>
        <taxon>Lates</taxon>
    </lineage>
</organism>
<dbReference type="Pfam" id="PF09297">
    <property type="entry name" value="Zn_ribbon_NUD"/>
    <property type="match status" value="1"/>
</dbReference>
<dbReference type="InterPro" id="IPR049734">
    <property type="entry name" value="NudC-like_C"/>
</dbReference>
<keyword evidence="23" id="KW-0040">ANK repeat</keyword>
<dbReference type="GO" id="GO:0008511">
    <property type="term" value="F:sodium:potassium:chloride symporter activity"/>
    <property type="evidence" value="ECO:0007669"/>
    <property type="project" value="TreeGrafter"/>
</dbReference>
<comment type="subunit">
    <text evidence="19">Homodimer. Homodimerization is essential for its catalytic activity and protein stability. Interacts (via ANK repeats) with BLMH.</text>
</comment>
<evidence type="ECO:0000256" key="7">
    <source>
        <dbReference type="ARBA" id="ARBA00022723"/>
    </source>
</evidence>
<dbReference type="SMART" id="SM00248">
    <property type="entry name" value="ANK"/>
    <property type="match status" value="2"/>
</dbReference>
<protein>
    <recommendedName>
        <fullName evidence="15">NAD-capped RNA hydrolase NUDT12</fullName>
        <ecNumber evidence="5">3.6.1.22</ecNumber>
    </recommendedName>
    <alternativeName>
        <fullName evidence="16">NADH pyrophosphatase NUDT12</fullName>
    </alternativeName>
    <alternativeName>
        <fullName evidence="17">Nucleoside diphosphate-linked moiety X motif 12</fullName>
    </alternativeName>
</protein>
<feature type="repeat" description="ANK" evidence="23">
    <location>
        <begin position="525"/>
        <end position="557"/>
    </location>
</feature>
<dbReference type="Gene3D" id="3.90.79.20">
    <property type="match status" value="1"/>
</dbReference>
<dbReference type="Proteomes" id="UP001279410">
    <property type="component" value="Unassembled WGS sequence"/>
</dbReference>
<evidence type="ECO:0000256" key="13">
    <source>
        <dbReference type="ARBA" id="ARBA00023136"/>
    </source>
</evidence>
<dbReference type="GO" id="GO:0055075">
    <property type="term" value="P:potassium ion homeostasis"/>
    <property type="evidence" value="ECO:0007669"/>
    <property type="project" value="TreeGrafter"/>
</dbReference>
<dbReference type="SUPFAM" id="SSF55811">
    <property type="entry name" value="Nudix"/>
    <property type="match status" value="1"/>
</dbReference>
<evidence type="ECO:0000256" key="20">
    <source>
        <dbReference type="ARBA" id="ARBA00047501"/>
    </source>
</evidence>
<comment type="catalytic activity">
    <reaction evidence="21">
        <text>NAD(+) + H2O = beta-nicotinamide D-ribonucleotide + AMP + 2 H(+)</text>
        <dbReference type="Rhea" id="RHEA:11800"/>
        <dbReference type="ChEBI" id="CHEBI:14649"/>
        <dbReference type="ChEBI" id="CHEBI:15377"/>
        <dbReference type="ChEBI" id="CHEBI:15378"/>
        <dbReference type="ChEBI" id="CHEBI:57540"/>
        <dbReference type="ChEBI" id="CHEBI:456215"/>
        <dbReference type="EC" id="3.6.1.22"/>
    </reaction>
    <physiologicalReaction direction="left-to-right" evidence="21">
        <dbReference type="Rhea" id="RHEA:11801"/>
    </physiologicalReaction>
</comment>
<keyword evidence="9" id="KW-0460">Magnesium</keyword>
<dbReference type="InterPro" id="IPR002110">
    <property type="entry name" value="Ankyrin_rpt"/>
</dbReference>
<dbReference type="GO" id="GO:0008519">
    <property type="term" value="F:ammonium channel activity"/>
    <property type="evidence" value="ECO:0007669"/>
    <property type="project" value="TreeGrafter"/>
</dbReference>
<keyword evidence="7" id="KW-0479">Metal-binding</keyword>
<evidence type="ECO:0000259" key="25">
    <source>
        <dbReference type="PROSITE" id="PS51462"/>
    </source>
</evidence>
<dbReference type="GO" id="GO:0055078">
    <property type="term" value="P:sodium ion homeostasis"/>
    <property type="evidence" value="ECO:0007669"/>
    <property type="project" value="TreeGrafter"/>
</dbReference>
<dbReference type="InterPro" id="IPR036770">
    <property type="entry name" value="Ankyrin_rpt-contain_sf"/>
</dbReference>
<dbReference type="Pfam" id="PF03522">
    <property type="entry name" value="SLC12"/>
    <property type="match status" value="1"/>
</dbReference>
<dbReference type="GO" id="GO:0016324">
    <property type="term" value="C:apical plasma membrane"/>
    <property type="evidence" value="ECO:0007669"/>
    <property type="project" value="TreeGrafter"/>
</dbReference>
<dbReference type="GO" id="GO:0055064">
    <property type="term" value="P:chloride ion homeostasis"/>
    <property type="evidence" value="ECO:0007669"/>
    <property type="project" value="TreeGrafter"/>
</dbReference>
<comment type="cofactor">
    <cofactor evidence="1">
        <name>Mg(2+)</name>
        <dbReference type="ChEBI" id="CHEBI:18420"/>
    </cofactor>
</comment>
<dbReference type="NCBIfam" id="NF001299">
    <property type="entry name" value="PRK00241.1"/>
    <property type="match status" value="1"/>
</dbReference>
<evidence type="ECO:0000256" key="6">
    <source>
        <dbReference type="ARBA" id="ARBA00022692"/>
    </source>
</evidence>
<dbReference type="GO" id="GO:0016787">
    <property type="term" value="F:hydrolase activity"/>
    <property type="evidence" value="ECO:0007669"/>
    <property type="project" value="UniProtKB-KW"/>
</dbReference>
<dbReference type="AlphaFoldDB" id="A0AAD3MW96"/>
<feature type="compositionally biased region" description="Low complexity" evidence="24">
    <location>
        <begin position="686"/>
        <end position="695"/>
    </location>
</feature>
<comment type="function">
    <text evidence="18">mRNA decapping enzyme that specifically removes the nicotinamide adenine dinucleotide (NAD) cap from a subset of mRNAs by hydrolyzing the diphosphate linkage to produce nicotinamide mononucleotide (NMN) and 5' monophosphate mRNA. The NAD-cap is present at the 5'-end of some RNAs; in contrast to the canonical N7 methylguanosine (m7G) cap, the NAD cap promotes mRNA decay. Preferentially acts on NAD-capped transcripts in response to nutrient stress. Also acts on free nicotinamide adenine dinucleotide molecules: hydrolyzes NAD(H) into NMN(H) and AMP, and NADPH into NMNH and 2',5'-ADP. May act to regulate the concentration of peroxisomal nicotinamide nucleotide cofactors required for oxidative metabolism in this organelle. Regulates the levels of circadian clock components PER1, PER2, PER3 and CRY2 in the liver.</text>
</comment>
<evidence type="ECO:0000256" key="12">
    <source>
        <dbReference type="ARBA" id="ARBA00023027"/>
    </source>
</evidence>
<dbReference type="Pfam" id="PF09296">
    <property type="entry name" value="NUDIX-like"/>
    <property type="match status" value="1"/>
</dbReference>
<dbReference type="GO" id="GO:0005777">
    <property type="term" value="C:peroxisome"/>
    <property type="evidence" value="ECO:0007669"/>
    <property type="project" value="UniProtKB-SubCell"/>
</dbReference>
<dbReference type="GO" id="GO:0006884">
    <property type="term" value="P:cell volume homeostasis"/>
    <property type="evidence" value="ECO:0007669"/>
    <property type="project" value="TreeGrafter"/>
</dbReference>
<keyword evidence="8" id="KW-0378">Hydrolase</keyword>
<dbReference type="GO" id="GO:0046872">
    <property type="term" value="F:metal ion binding"/>
    <property type="evidence" value="ECO:0007669"/>
    <property type="project" value="UniProtKB-KW"/>
</dbReference>
<evidence type="ECO:0000256" key="9">
    <source>
        <dbReference type="ARBA" id="ARBA00022842"/>
    </source>
</evidence>
<keyword evidence="14" id="KW-0576">Peroxisome</keyword>
<dbReference type="InterPro" id="IPR018491">
    <property type="entry name" value="SLC12_C"/>
</dbReference>
<dbReference type="InterPro" id="IPR015375">
    <property type="entry name" value="NADH_PPase-like_N"/>
</dbReference>
<dbReference type="PROSITE" id="PS50297">
    <property type="entry name" value="ANK_REP_REGION"/>
    <property type="match status" value="1"/>
</dbReference>
<evidence type="ECO:0000256" key="2">
    <source>
        <dbReference type="ARBA" id="ARBA00004141"/>
    </source>
</evidence>
<evidence type="ECO:0000256" key="22">
    <source>
        <dbReference type="ARBA" id="ARBA00049264"/>
    </source>
</evidence>